<keyword evidence="3" id="KW-0378">Hydrolase</keyword>
<dbReference type="Gene3D" id="2.60.40.1180">
    <property type="entry name" value="Golgi alpha-mannosidase II"/>
    <property type="match status" value="1"/>
</dbReference>
<gene>
    <name evidence="2" type="ORF">GTA08_BOTSDO02715</name>
    <name evidence="3" type="ORF">GTA08_BOTSDO12419</name>
</gene>
<dbReference type="Gene3D" id="3.20.20.80">
    <property type="entry name" value="Glycosidases"/>
    <property type="match status" value="1"/>
</dbReference>
<dbReference type="PANTHER" id="PTHR36183:SF2">
    <property type="entry name" value="BETA-GLUCURONIDASE C-TERMINAL DOMAIN-CONTAINING PROTEIN"/>
    <property type="match status" value="1"/>
</dbReference>
<dbReference type="GO" id="GO:0016787">
    <property type="term" value="F:hydrolase activity"/>
    <property type="evidence" value="ECO:0007669"/>
    <property type="project" value="UniProtKB-KW"/>
</dbReference>
<dbReference type="Pfam" id="PF16862">
    <property type="entry name" value="Glyco_hydro_79C"/>
    <property type="match status" value="1"/>
</dbReference>
<evidence type="ECO:0000313" key="2">
    <source>
        <dbReference type="EMBL" id="KAF4309166.1"/>
    </source>
</evidence>
<organism evidence="3 4">
    <name type="scientific">Botryosphaeria dothidea</name>
    <dbReference type="NCBI Taxonomy" id="55169"/>
    <lineage>
        <taxon>Eukaryota</taxon>
        <taxon>Fungi</taxon>
        <taxon>Dikarya</taxon>
        <taxon>Ascomycota</taxon>
        <taxon>Pezizomycotina</taxon>
        <taxon>Dothideomycetes</taxon>
        <taxon>Dothideomycetes incertae sedis</taxon>
        <taxon>Botryosphaeriales</taxon>
        <taxon>Botryosphaeriaceae</taxon>
        <taxon>Botryosphaeria</taxon>
    </lineage>
</organism>
<comment type="caution">
    <text evidence="3">The sequence shown here is derived from an EMBL/GenBank/DDBJ whole genome shotgun (WGS) entry which is preliminary data.</text>
</comment>
<dbReference type="InterPro" id="IPR031728">
    <property type="entry name" value="GlcAase_C"/>
</dbReference>
<dbReference type="InterPro" id="IPR017853">
    <property type="entry name" value="GH"/>
</dbReference>
<sequence length="563" mass="61249">MEVGPAFKVLKRVAIVAAYLSNVAFAKYDEPEGRVATAITLDPTPGDSAGPVLPEAFISYAFEFSSFPDFAGNSTSGPNLFSNNLLNNIGNITGTKPYIRVGGNTQDYAVYDPSLPVALIGIIDPNRQPNYPTNVIVGPSFFESYGTWPGCRYVHGFNLARSNGTYSDLDLLGPVEPACRALSNDRLLYWEIGNEVDVYNRGAYAVRPADWDEGDYTREWLNASRRVRERMGDFCPELVTEEKFKLWAPSYGDPTNGLDTIRPWQEGIDADGVIAQASGHFYMSGYGLPGVTLQGTLLNHSNIVWRAADSVNVSSILRRDYSLQYAITEANSLFNAGQPDVSNVFGGALWTLDWALWCAANGVARVHIQQGLNFRYASWQPRDTDRAPRQTKPSYYGDVAVASALGNLVEGVVRVANLPMDGETNAAYATYADGVLKRVVLINMQTYNYSTAAEGAVRPGRVYSFGVPTGCGGEANAVTVQRLMANGSDVLSGVTFNGISYNVELDEGKPVAQGNTTRDESLGIEEDGIVNVLVPDASAVIVQLECTAASIGTKQSHKRWWWV</sequence>
<dbReference type="Proteomes" id="UP000572817">
    <property type="component" value="Unassembled WGS sequence"/>
</dbReference>
<dbReference type="OrthoDB" id="2831684at2759"/>
<evidence type="ECO:0000313" key="3">
    <source>
        <dbReference type="EMBL" id="KAF4312261.1"/>
    </source>
</evidence>
<evidence type="ECO:0000313" key="4">
    <source>
        <dbReference type="Proteomes" id="UP000572817"/>
    </source>
</evidence>
<dbReference type="PANTHER" id="PTHR36183">
    <property type="entry name" value="BETA-GLUCURONIDASE"/>
    <property type="match status" value="1"/>
</dbReference>
<proteinExistence type="predicted"/>
<protein>
    <submittedName>
        <fullName evidence="3">Putative glycoside hydrolase family 79 protein</fullName>
    </submittedName>
</protein>
<dbReference type="AlphaFoldDB" id="A0A8H4J2Z0"/>
<dbReference type="InterPro" id="IPR013780">
    <property type="entry name" value="Glyco_hydro_b"/>
</dbReference>
<dbReference type="InterPro" id="IPR052974">
    <property type="entry name" value="GH79_Enzymes"/>
</dbReference>
<reference evidence="3 4" key="1">
    <citation type="submission" date="2020-04" db="EMBL/GenBank/DDBJ databases">
        <title>Genome Assembly and Annotation of Botryosphaeria dothidea sdau 11-99, a Latent Pathogen of Apple Fruit Ring Rot in China.</title>
        <authorList>
            <person name="Yu C."/>
            <person name="Diao Y."/>
            <person name="Lu Q."/>
            <person name="Zhao J."/>
            <person name="Cui S."/>
            <person name="Peng C."/>
            <person name="He B."/>
            <person name="Liu H."/>
        </authorList>
    </citation>
    <scope>NUCLEOTIDE SEQUENCE [LARGE SCALE GENOMIC DNA]</scope>
    <source>
        <strain evidence="3">Sdau11-99</strain>
        <strain evidence="4">sdau11-99</strain>
    </source>
</reference>
<name>A0A8H4J2Z0_9PEZI</name>
<feature type="domain" description="Beta-glucuronidase C-terminal" evidence="1">
    <location>
        <begin position="427"/>
        <end position="541"/>
    </location>
</feature>
<keyword evidence="4" id="KW-1185">Reference proteome</keyword>
<dbReference type="EMBL" id="WWBZ02000016">
    <property type="protein sequence ID" value="KAF4309166.1"/>
    <property type="molecule type" value="Genomic_DNA"/>
</dbReference>
<evidence type="ECO:0000259" key="1">
    <source>
        <dbReference type="Pfam" id="PF16862"/>
    </source>
</evidence>
<accession>A0A8H4J2Z0</accession>
<dbReference type="SUPFAM" id="SSF51445">
    <property type="entry name" value="(Trans)glycosidases"/>
    <property type="match status" value="1"/>
</dbReference>
<dbReference type="EMBL" id="WWBZ02000007">
    <property type="protein sequence ID" value="KAF4312261.1"/>
    <property type="molecule type" value="Genomic_DNA"/>
</dbReference>